<evidence type="ECO:0000313" key="1">
    <source>
        <dbReference type="EMBL" id="CEK68797.1"/>
    </source>
</evidence>
<organism evidence="1">
    <name type="scientific">Arion vulgaris</name>
    <dbReference type="NCBI Taxonomy" id="1028688"/>
    <lineage>
        <taxon>Eukaryota</taxon>
        <taxon>Metazoa</taxon>
        <taxon>Spiralia</taxon>
        <taxon>Lophotrochozoa</taxon>
        <taxon>Mollusca</taxon>
        <taxon>Gastropoda</taxon>
        <taxon>Heterobranchia</taxon>
        <taxon>Euthyneura</taxon>
        <taxon>Panpulmonata</taxon>
        <taxon>Eupulmonata</taxon>
        <taxon>Stylommatophora</taxon>
        <taxon>Helicina</taxon>
        <taxon>Arionoidea</taxon>
        <taxon>Arionidae</taxon>
        <taxon>Arion</taxon>
    </lineage>
</organism>
<protein>
    <submittedName>
        <fullName evidence="1">Uncharacterized protein</fullName>
    </submittedName>
</protein>
<dbReference type="EMBL" id="HACG01021932">
    <property type="protein sequence ID" value="CEK68797.1"/>
    <property type="molecule type" value="Transcribed_RNA"/>
</dbReference>
<name>A0A0B6ZK52_9EUPU</name>
<sequence>MSATVQGQAPVCASCPPTIRELIGCTDGLPHNVAWFVHGSDSIDSALFSQLRNMITANSEVHKIKDCILF</sequence>
<proteinExistence type="predicted"/>
<accession>A0A0B6ZK52</accession>
<gene>
    <name evidence="1" type="primary">ORF67808</name>
</gene>
<dbReference type="AlphaFoldDB" id="A0A0B6ZK52"/>
<reference evidence="1" key="1">
    <citation type="submission" date="2014-12" db="EMBL/GenBank/DDBJ databases">
        <title>Insight into the proteome of Arion vulgaris.</title>
        <authorList>
            <person name="Aradska J."/>
            <person name="Bulat T."/>
            <person name="Smidak R."/>
            <person name="Sarate P."/>
            <person name="Gangsoo J."/>
            <person name="Sialana F."/>
            <person name="Bilban M."/>
            <person name="Lubec G."/>
        </authorList>
    </citation>
    <scope>NUCLEOTIDE SEQUENCE</scope>
    <source>
        <tissue evidence="1">Skin</tissue>
    </source>
</reference>